<dbReference type="SUPFAM" id="SSF47598">
    <property type="entry name" value="Ribbon-helix-helix"/>
    <property type="match status" value="1"/>
</dbReference>
<dbReference type="EMBL" id="JACHVQ010000001">
    <property type="protein sequence ID" value="MBB2890641.1"/>
    <property type="molecule type" value="Genomic_DNA"/>
</dbReference>
<evidence type="ECO:0000313" key="3">
    <source>
        <dbReference type="Proteomes" id="UP000559182"/>
    </source>
</evidence>
<comment type="caution">
    <text evidence="2">The sequence shown here is derived from an EMBL/GenBank/DDBJ whole genome shotgun (WGS) entry which is preliminary data.</text>
</comment>
<gene>
    <name evidence="2" type="ORF">FHU39_000625</name>
</gene>
<accession>A0A839N7C3</accession>
<dbReference type="InterPro" id="IPR053853">
    <property type="entry name" value="FitA-like_RHH"/>
</dbReference>
<reference evidence="2 3" key="1">
    <citation type="submission" date="2020-08" db="EMBL/GenBank/DDBJ databases">
        <title>Sequencing the genomes of 1000 actinobacteria strains.</title>
        <authorList>
            <person name="Klenk H.-P."/>
        </authorList>
    </citation>
    <scope>NUCLEOTIDE SEQUENCE [LARGE SCALE GENOMIC DNA]</scope>
    <source>
        <strain evidence="2 3">DSM 105369</strain>
    </source>
</reference>
<dbReference type="Proteomes" id="UP000559182">
    <property type="component" value="Unassembled WGS sequence"/>
</dbReference>
<evidence type="ECO:0000313" key="2">
    <source>
        <dbReference type="EMBL" id="MBB2890641.1"/>
    </source>
</evidence>
<dbReference type="InterPro" id="IPR010985">
    <property type="entry name" value="Ribbon_hlx_hlx"/>
</dbReference>
<organism evidence="2 3">
    <name type="scientific">Flexivirga oryzae</name>
    <dbReference type="NCBI Taxonomy" id="1794944"/>
    <lineage>
        <taxon>Bacteria</taxon>
        <taxon>Bacillati</taxon>
        <taxon>Actinomycetota</taxon>
        <taxon>Actinomycetes</taxon>
        <taxon>Micrococcales</taxon>
        <taxon>Dermacoccaceae</taxon>
        <taxon>Flexivirga</taxon>
    </lineage>
</organism>
<sequence>MSAITIRNLSGETHRALKARAAAHGRSTEAEVRAILDEATAGGERLGTLLASIGAESGGVDFPVERDRTPREPLDLT</sequence>
<dbReference type="Gene3D" id="1.10.1220.10">
    <property type="entry name" value="Met repressor-like"/>
    <property type="match status" value="1"/>
</dbReference>
<evidence type="ECO:0000259" key="1">
    <source>
        <dbReference type="Pfam" id="PF22513"/>
    </source>
</evidence>
<dbReference type="AlphaFoldDB" id="A0A839N7C3"/>
<feature type="domain" description="Antitoxin FitA-like ribbon-helix-helix" evidence="1">
    <location>
        <begin position="3"/>
        <end position="39"/>
    </location>
</feature>
<dbReference type="Pfam" id="PF22513">
    <property type="entry name" value="FitA-like_RHH"/>
    <property type="match status" value="1"/>
</dbReference>
<keyword evidence="3" id="KW-1185">Reference proteome</keyword>
<dbReference type="GO" id="GO:0006355">
    <property type="term" value="P:regulation of DNA-templated transcription"/>
    <property type="evidence" value="ECO:0007669"/>
    <property type="project" value="InterPro"/>
</dbReference>
<protein>
    <submittedName>
        <fullName evidence="2">Plasmid stability protein</fullName>
    </submittedName>
</protein>
<dbReference type="InterPro" id="IPR013321">
    <property type="entry name" value="Arc_rbn_hlx_hlx"/>
</dbReference>
<proteinExistence type="predicted"/>
<name>A0A839N7C3_9MICO</name>
<dbReference type="RefSeq" id="WP_183318901.1">
    <property type="nucleotide sequence ID" value="NZ_JACHVQ010000001.1"/>
</dbReference>